<protein>
    <submittedName>
        <fullName evidence="1">Uncharacterized protein</fullName>
    </submittedName>
</protein>
<name>A0A9N7UJ34_PLEPL</name>
<comment type="caution">
    <text evidence="1">The sequence shown here is derived from an EMBL/GenBank/DDBJ whole genome shotgun (WGS) entry which is preliminary data.</text>
</comment>
<keyword evidence="2" id="KW-1185">Reference proteome</keyword>
<reference evidence="1" key="1">
    <citation type="submission" date="2020-03" db="EMBL/GenBank/DDBJ databases">
        <authorList>
            <person name="Weist P."/>
        </authorList>
    </citation>
    <scope>NUCLEOTIDE SEQUENCE</scope>
</reference>
<proteinExistence type="predicted"/>
<gene>
    <name evidence="1" type="ORF">PLEPLA_LOCUS21147</name>
</gene>
<dbReference type="Proteomes" id="UP001153269">
    <property type="component" value="Unassembled WGS sequence"/>
</dbReference>
<dbReference type="AlphaFoldDB" id="A0A9N7UJ34"/>
<evidence type="ECO:0000313" key="1">
    <source>
        <dbReference type="EMBL" id="CAB1433059.1"/>
    </source>
</evidence>
<evidence type="ECO:0000313" key="2">
    <source>
        <dbReference type="Proteomes" id="UP001153269"/>
    </source>
</evidence>
<organism evidence="1 2">
    <name type="scientific">Pleuronectes platessa</name>
    <name type="common">European plaice</name>
    <dbReference type="NCBI Taxonomy" id="8262"/>
    <lineage>
        <taxon>Eukaryota</taxon>
        <taxon>Metazoa</taxon>
        <taxon>Chordata</taxon>
        <taxon>Craniata</taxon>
        <taxon>Vertebrata</taxon>
        <taxon>Euteleostomi</taxon>
        <taxon>Actinopterygii</taxon>
        <taxon>Neopterygii</taxon>
        <taxon>Teleostei</taxon>
        <taxon>Neoteleostei</taxon>
        <taxon>Acanthomorphata</taxon>
        <taxon>Carangaria</taxon>
        <taxon>Pleuronectiformes</taxon>
        <taxon>Pleuronectoidei</taxon>
        <taxon>Pleuronectidae</taxon>
        <taxon>Pleuronectes</taxon>
    </lineage>
</organism>
<dbReference type="EMBL" id="CADEAL010001513">
    <property type="protein sequence ID" value="CAB1433059.1"/>
    <property type="molecule type" value="Genomic_DNA"/>
</dbReference>
<sequence length="67" mass="7513">MGVQETHTSSSRFRCADCFRAKKCQEQKLTKGKSFWNNIQTMAGIVVQGGGTRLYQVPDCCFAYDNA</sequence>
<accession>A0A9N7UJ34</accession>